<keyword evidence="6" id="KW-0511">Multifunctional enzyme</keyword>
<dbReference type="AlphaFoldDB" id="A0A2S2P0P2"/>
<dbReference type="InterPro" id="IPR043128">
    <property type="entry name" value="Rev_trsase/Diguanyl_cyclase"/>
</dbReference>
<dbReference type="InterPro" id="IPR043502">
    <property type="entry name" value="DNA/RNA_pol_sf"/>
</dbReference>
<organism evidence="8">
    <name type="scientific">Schizaphis graminum</name>
    <name type="common">Green bug aphid</name>
    <dbReference type="NCBI Taxonomy" id="13262"/>
    <lineage>
        <taxon>Eukaryota</taxon>
        <taxon>Metazoa</taxon>
        <taxon>Ecdysozoa</taxon>
        <taxon>Arthropoda</taxon>
        <taxon>Hexapoda</taxon>
        <taxon>Insecta</taxon>
        <taxon>Pterygota</taxon>
        <taxon>Neoptera</taxon>
        <taxon>Paraneoptera</taxon>
        <taxon>Hemiptera</taxon>
        <taxon>Sternorrhyncha</taxon>
        <taxon>Aphidomorpha</taxon>
        <taxon>Aphidoidea</taxon>
        <taxon>Aphididae</taxon>
        <taxon>Aphidini</taxon>
        <taxon>Schizaphis</taxon>
    </lineage>
</organism>
<dbReference type="CDD" id="cd09274">
    <property type="entry name" value="RNase_HI_RT_Ty3"/>
    <property type="match status" value="1"/>
</dbReference>
<name>A0A2S2P0P2_SCHGA</name>
<protein>
    <recommendedName>
        <fullName evidence="1">RNA-directed DNA polymerase</fullName>
        <ecNumber evidence="1">2.7.7.49</ecNumber>
    </recommendedName>
</protein>
<dbReference type="GO" id="GO:0003964">
    <property type="term" value="F:RNA-directed DNA polymerase activity"/>
    <property type="evidence" value="ECO:0007669"/>
    <property type="project" value="UniProtKB-KW"/>
</dbReference>
<dbReference type="FunFam" id="3.30.70.270:FF:000020">
    <property type="entry name" value="Transposon Tf2-6 polyprotein-like Protein"/>
    <property type="match status" value="1"/>
</dbReference>
<evidence type="ECO:0000259" key="7">
    <source>
        <dbReference type="Pfam" id="PF17919"/>
    </source>
</evidence>
<dbReference type="Gene3D" id="3.30.70.270">
    <property type="match status" value="1"/>
</dbReference>
<evidence type="ECO:0000256" key="2">
    <source>
        <dbReference type="ARBA" id="ARBA00022695"/>
    </source>
</evidence>
<evidence type="ECO:0000256" key="5">
    <source>
        <dbReference type="ARBA" id="ARBA00022918"/>
    </source>
</evidence>
<keyword evidence="4" id="KW-0255">Endonuclease</keyword>
<dbReference type="Pfam" id="PF17919">
    <property type="entry name" value="RT_RNaseH_2"/>
    <property type="match status" value="1"/>
</dbReference>
<keyword evidence="2" id="KW-0808">Transferase</keyword>
<gene>
    <name evidence="8" type="primary">POL_8</name>
    <name evidence="8" type="ORF">g.1246</name>
</gene>
<dbReference type="InterPro" id="IPR041577">
    <property type="entry name" value="RT_RNaseH_2"/>
</dbReference>
<dbReference type="EC" id="2.7.7.49" evidence="1"/>
<dbReference type="PANTHER" id="PTHR37984:SF5">
    <property type="entry name" value="PROTEIN NYNRIN-LIKE"/>
    <property type="match status" value="1"/>
</dbReference>
<reference evidence="8" key="1">
    <citation type="submission" date="2018-04" db="EMBL/GenBank/DDBJ databases">
        <title>Transcriptome of Schizaphis graminum biotype I.</title>
        <authorList>
            <person name="Scully E.D."/>
            <person name="Geib S.M."/>
            <person name="Palmer N.A."/>
            <person name="Koch K."/>
            <person name="Bradshaw J."/>
            <person name="Heng-Moss T."/>
            <person name="Sarath G."/>
        </authorList>
    </citation>
    <scope>NUCLEOTIDE SEQUENCE</scope>
</reference>
<accession>A0A2S2P0P2</accession>
<keyword evidence="3" id="KW-0540">Nuclease</keyword>
<proteinExistence type="predicted"/>
<dbReference type="GO" id="GO:0004519">
    <property type="term" value="F:endonuclease activity"/>
    <property type="evidence" value="ECO:0007669"/>
    <property type="project" value="UniProtKB-KW"/>
</dbReference>
<dbReference type="FunFam" id="3.10.20.370:FF:000001">
    <property type="entry name" value="Retrovirus-related Pol polyprotein from transposon 17.6-like protein"/>
    <property type="match status" value="1"/>
</dbReference>
<sequence>MDPNKIKTVQNFQPPQNRKQTQAFLGFINFYRKYIRDLSEMTSKLSNLLRKGTPWKWTDQHQAAFIEIKRAFLEDIIIQYPDFQECFYLSTDASRTAIGAELFQLDKEGKHRTLGFISRTLKDAEKNYHTTELELLAIVFACKKFRNHILGYPIKVLTDHKALTFL</sequence>
<feature type="domain" description="Reverse transcriptase/retrotransposon-derived protein RNase H-like" evidence="7">
    <location>
        <begin position="57"/>
        <end position="156"/>
    </location>
</feature>
<evidence type="ECO:0000256" key="1">
    <source>
        <dbReference type="ARBA" id="ARBA00012493"/>
    </source>
</evidence>
<keyword evidence="5" id="KW-0695">RNA-directed DNA polymerase</keyword>
<dbReference type="EMBL" id="GGMR01010398">
    <property type="protein sequence ID" value="MBY23017.1"/>
    <property type="molecule type" value="Transcribed_RNA"/>
</dbReference>
<keyword evidence="4" id="KW-0378">Hydrolase</keyword>
<keyword evidence="2" id="KW-0548">Nucleotidyltransferase</keyword>
<evidence type="ECO:0000256" key="4">
    <source>
        <dbReference type="ARBA" id="ARBA00022759"/>
    </source>
</evidence>
<evidence type="ECO:0000313" key="8">
    <source>
        <dbReference type="EMBL" id="MBY23017.1"/>
    </source>
</evidence>
<dbReference type="PANTHER" id="PTHR37984">
    <property type="entry name" value="PROTEIN CBG26694"/>
    <property type="match status" value="1"/>
</dbReference>
<dbReference type="InterPro" id="IPR050951">
    <property type="entry name" value="Retrovirus_Pol_polyprotein"/>
</dbReference>
<dbReference type="SUPFAM" id="SSF56672">
    <property type="entry name" value="DNA/RNA polymerases"/>
    <property type="match status" value="1"/>
</dbReference>
<evidence type="ECO:0000256" key="6">
    <source>
        <dbReference type="ARBA" id="ARBA00023268"/>
    </source>
</evidence>
<evidence type="ECO:0000256" key="3">
    <source>
        <dbReference type="ARBA" id="ARBA00022722"/>
    </source>
</evidence>